<evidence type="ECO:0000256" key="9">
    <source>
        <dbReference type="ARBA" id="ARBA00056079"/>
    </source>
</evidence>
<evidence type="ECO:0000256" key="5">
    <source>
        <dbReference type="ARBA" id="ARBA00022723"/>
    </source>
</evidence>
<dbReference type="InterPro" id="IPR051607">
    <property type="entry name" value="Metallo-dep_hydrolases"/>
</dbReference>
<dbReference type="InterPro" id="IPR011059">
    <property type="entry name" value="Metal-dep_hydrolase_composite"/>
</dbReference>
<evidence type="ECO:0000259" key="12">
    <source>
        <dbReference type="Pfam" id="PF01979"/>
    </source>
</evidence>
<keyword evidence="14" id="KW-1185">Reference proteome</keyword>
<accession>A0A4S4L7G7</accession>
<comment type="cofactor">
    <cofactor evidence="1">
        <name>Zn(2+)</name>
        <dbReference type="ChEBI" id="CHEBI:29105"/>
    </cofactor>
</comment>
<dbReference type="GO" id="GO:0008270">
    <property type="term" value="F:zinc ion binding"/>
    <property type="evidence" value="ECO:0007669"/>
    <property type="project" value="TreeGrafter"/>
</dbReference>
<protein>
    <recommendedName>
        <fullName evidence="10">Probable guanine deaminase</fullName>
        <ecNumber evidence="4">3.5.4.3</ecNumber>
    </recommendedName>
    <alternativeName>
        <fullName evidence="11">Guanine aminohydrolase</fullName>
    </alternativeName>
</protein>
<evidence type="ECO:0000256" key="1">
    <source>
        <dbReference type="ARBA" id="ARBA00001947"/>
    </source>
</evidence>
<evidence type="ECO:0000256" key="4">
    <source>
        <dbReference type="ARBA" id="ARBA00012781"/>
    </source>
</evidence>
<comment type="similarity">
    <text evidence="3">Belongs to the metallo-dependent hydrolases superfamily. ATZ/TRZ family.</text>
</comment>
<evidence type="ECO:0000256" key="7">
    <source>
        <dbReference type="ARBA" id="ARBA00022833"/>
    </source>
</evidence>
<reference evidence="13 14" key="1">
    <citation type="submission" date="2019-02" db="EMBL/GenBank/DDBJ databases">
        <title>Genome sequencing of the rare red list fungi Phellinidium pouzarii.</title>
        <authorList>
            <person name="Buettner E."/>
            <person name="Kellner H."/>
        </authorList>
    </citation>
    <scope>NUCLEOTIDE SEQUENCE [LARGE SCALE GENOMIC DNA]</scope>
    <source>
        <strain evidence="13 14">DSM 108285</strain>
    </source>
</reference>
<dbReference type="Gene3D" id="3.20.20.140">
    <property type="entry name" value="Metal-dependent hydrolases"/>
    <property type="match status" value="1"/>
</dbReference>
<comment type="function">
    <text evidence="9">Catalyzes the hydrolytic deamination of guanine, producing xanthine and ammonia.</text>
</comment>
<evidence type="ECO:0000256" key="8">
    <source>
        <dbReference type="ARBA" id="ARBA00051148"/>
    </source>
</evidence>
<dbReference type="GO" id="GO:0005829">
    <property type="term" value="C:cytosol"/>
    <property type="evidence" value="ECO:0007669"/>
    <property type="project" value="TreeGrafter"/>
</dbReference>
<evidence type="ECO:0000256" key="6">
    <source>
        <dbReference type="ARBA" id="ARBA00022801"/>
    </source>
</evidence>
<proteinExistence type="inferred from homology"/>
<dbReference type="Pfam" id="PF01979">
    <property type="entry name" value="Amidohydro_1"/>
    <property type="match status" value="1"/>
</dbReference>
<dbReference type="PANTHER" id="PTHR11271">
    <property type="entry name" value="GUANINE DEAMINASE"/>
    <property type="match status" value="1"/>
</dbReference>
<organism evidence="13 14">
    <name type="scientific">Phellinidium pouzarii</name>
    <dbReference type="NCBI Taxonomy" id="167371"/>
    <lineage>
        <taxon>Eukaryota</taxon>
        <taxon>Fungi</taxon>
        <taxon>Dikarya</taxon>
        <taxon>Basidiomycota</taxon>
        <taxon>Agaricomycotina</taxon>
        <taxon>Agaricomycetes</taxon>
        <taxon>Hymenochaetales</taxon>
        <taxon>Hymenochaetaceae</taxon>
        <taxon>Phellinidium</taxon>
    </lineage>
</organism>
<dbReference type="GO" id="GO:0046098">
    <property type="term" value="P:guanine metabolic process"/>
    <property type="evidence" value="ECO:0007669"/>
    <property type="project" value="TreeGrafter"/>
</dbReference>
<keyword evidence="7" id="KW-0862">Zinc</keyword>
<evidence type="ECO:0000256" key="10">
    <source>
        <dbReference type="ARBA" id="ARBA00069860"/>
    </source>
</evidence>
<dbReference type="OrthoDB" id="194468at2759"/>
<evidence type="ECO:0000256" key="3">
    <source>
        <dbReference type="ARBA" id="ARBA00006745"/>
    </source>
</evidence>
<evidence type="ECO:0000256" key="2">
    <source>
        <dbReference type="ARBA" id="ARBA00004984"/>
    </source>
</evidence>
<feature type="domain" description="Amidohydrolase-related" evidence="12">
    <location>
        <begin position="84"/>
        <end position="496"/>
    </location>
</feature>
<comment type="caution">
    <text evidence="13">The sequence shown here is derived from an EMBL/GenBank/DDBJ whole genome shotgun (WGS) entry which is preliminary data.</text>
</comment>
<keyword evidence="6" id="KW-0378">Hydrolase</keyword>
<comment type="pathway">
    <text evidence="2">Purine metabolism; guanine degradation; xanthine from guanine: step 1/1.</text>
</comment>
<dbReference type="FunFam" id="3.20.20.140:FF:000022">
    <property type="entry name" value="Guanine deaminase"/>
    <property type="match status" value="1"/>
</dbReference>
<comment type="catalytic activity">
    <reaction evidence="8">
        <text>guanine + H2O + H(+) = xanthine + NH4(+)</text>
        <dbReference type="Rhea" id="RHEA:14665"/>
        <dbReference type="ChEBI" id="CHEBI:15377"/>
        <dbReference type="ChEBI" id="CHEBI:15378"/>
        <dbReference type="ChEBI" id="CHEBI:16235"/>
        <dbReference type="ChEBI" id="CHEBI:17712"/>
        <dbReference type="ChEBI" id="CHEBI:28938"/>
        <dbReference type="EC" id="3.5.4.3"/>
    </reaction>
</comment>
<dbReference type="GO" id="GO:0008892">
    <property type="term" value="F:guanine deaminase activity"/>
    <property type="evidence" value="ECO:0007669"/>
    <property type="project" value="UniProtKB-EC"/>
</dbReference>
<dbReference type="SUPFAM" id="SSF51556">
    <property type="entry name" value="Metallo-dependent hydrolases"/>
    <property type="match status" value="1"/>
</dbReference>
<evidence type="ECO:0000313" key="13">
    <source>
        <dbReference type="EMBL" id="THH07287.1"/>
    </source>
</evidence>
<dbReference type="InterPro" id="IPR006680">
    <property type="entry name" value="Amidohydro-rel"/>
</dbReference>
<dbReference type="PANTHER" id="PTHR11271:SF6">
    <property type="entry name" value="GUANINE DEAMINASE"/>
    <property type="match status" value="1"/>
</dbReference>
<dbReference type="InterPro" id="IPR032466">
    <property type="entry name" value="Metal_Hydrolase"/>
</dbReference>
<dbReference type="EMBL" id="SGPK01000150">
    <property type="protein sequence ID" value="THH07287.1"/>
    <property type="molecule type" value="Genomic_DNA"/>
</dbReference>
<gene>
    <name evidence="13" type="ORF">EW145_g3472</name>
</gene>
<evidence type="ECO:0000256" key="11">
    <source>
        <dbReference type="ARBA" id="ARBA00083147"/>
    </source>
</evidence>
<dbReference type="Proteomes" id="UP000308199">
    <property type="component" value="Unassembled WGS sequence"/>
</dbReference>
<name>A0A4S4L7G7_9AGAM</name>
<sequence length="515" mass="56492">MSSIPLSTILVYYGAVINPETLTSYSALPRALMALDPGGYIAWIEPDVRPELVRETIQKKLSEIQVPASNEVYVALTELEDGEFILPGFVDTHTHAPQVPNMGSEQIDHSGQQYELLDWLENVTFPMESRFKDVEFAKKVYPGIVQRFIDCGTTTCCYFGSIHLESTKVLADAILKQGQRALVGKCNMNQNSPVHYCEPSVASSINATKELISYIRSLKSDRVLPIVTPRFAISCTGELLHGLGDMLKADNTLAVQTHVSENKSEVEFTKSLFPECASYTDVYEKHGLLDERTILAHAVLLEDEEMTLIKKRGAGISHCPTSNFNLRSGMAKVGEMLDRGIKVVGLGTDVSGGFTPSILTAIQHASICSKMVAVQFAATAATTQPTSDSHSQFANKQLPLATLLYLATMGGASLCCMTDKIGSFAPGKSFDALLVSGRPETKNPAMWSLPDDFMESSNRGNHYDGEKARRRLDEMLERFFFGGDDRNILRVFVQGNCIGGTALHSLAEERNLLDS</sequence>
<dbReference type="EC" id="3.5.4.3" evidence="4"/>
<dbReference type="AlphaFoldDB" id="A0A4S4L7G7"/>
<keyword evidence="5" id="KW-0479">Metal-binding</keyword>
<evidence type="ECO:0000313" key="14">
    <source>
        <dbReference type="Proteomes" id="UP000308199"/>
    </source>
</evidence>
<dbReference type="Gene3D" id="2.30.40.10">
    <property type="entry name" value="Urease, subunit C, domain 1"/>
    <property type="match status" value="1"/>
</dbReference>